<dbReference type="AlphaFoldDB" id="A0A556TRT1"/>
<dbReference type="Gene3D" id="4.10.280.10">
    <property type="entry name" value="Helix-loop-helix DNA-binding domain"/>
    <property type="match status" value="1"/>
</dbReference>
<evidence type="ECO:0000259" key="4">
    <source>
        <dbReference type="PROSITE" id="PS50888"/>
    </source>
</evidence>
<name>A0A556TRT1_BAGYA</name>
<dbReference type="InterPro" id="IPR011598">
    <property type="entry name" value="bHLH_dom"/>
</dbReference>
<dbReference type="SMART" id="SM00353">
    <property type="entry name" value="HLH"/>
    <property type="match status" value="1"/>
</dbReference>
<dbReference type="InterPro" id="IPR036638">
    <property type="entry name" value="HLH_DNA-bd_sf"/>
</dbReference>
<feature type="compositionally biased region" description="Low complexity" evidence="3">
    <location>
        <begin position="1"/>
        <end position="10"/>
    </location>
</feature>
<sequence>MSLSSVSTESEFSEEEDQEGCASGLEVPDCPGDESLNKLSAGSKSDLIAKKRKRPFRSKARRVAANVRERKRILDYNQAFNALRVVLNHDLSGKRLSKIATLRRAIHRISALSSILHLNSREKESVPPLCVHPECREEPSENGTDSQHLPDLHKIPGAFRSPSSPPSYSNFSSAFTYSAEALSYPCFNPNPEFQMGFKHVDVFADAPATPFSWQWQCSGFQQSLTMH</sequence>
<evidence type="ECO:0000256" key="1">
    <source>
        <dbReference type="ARBA" id="ARBA00023015"/>
    </source>
</evidence>
<dbReference type="SUPFAM" id="SSF47459">
    <property type="entry name" value="HLH, helix-loop-helix DNA-binding domain"/>
    <property type="match status" value="1"/>
</dbReference>
<dbReference type="OrthoDB" id="6241467at2759"/>
<accession>A0A556TRT1</accession>
<dbReference type="GO" id="GO:0061564">
    <property type="term" value="P:axon development"/>
    <property type="evidence" value="ECO:0007669"/>
    <property type="project" value="TreeGrafter"/>
</dbReference>
<evidence type="ECO:0000256" key="3">
    <source>
        <dbReference type="SAM" id="MobiDB-lite"/>
    </source>
</evidence>
<dbReference type="GO" id="GO:0070888">
    <property type="term" value="F:E-box binding"/>
    <property type="evidence" value="ECO:0007669"/>
    <property type="project" value="TreeGrafter"/>
</dbReference>
<dbReference type="GO" id="GO:0045944">
    <property type="term" value="P:positive regulation of transcription by RNA polymerase II"/>
    <property type="evidence" value="ECO:0007669"/>
    <property type="project" value="TreeGrafter"/>
</dbReference>
<evidence type="ECO:0000313" key="6">
    <source>
        <dbReference type="Proteomes" id="UP000319801"/>
    </source>
</evidence>
<proteinExistence type="predicted"/>
<dbReference type="GO" id="GO:0007423">
    <property type="term" value="P:sensory organ development"/>
    <property type="evidence" value="ECO:0007669"/>
    <property type="project" value="TreeGrafter"/>
</dbReference>
<feature type="region of interest" description="Disordered" evidence="3">
    <location>
        <begin position="1"/>
        <end position="44"/>
    </location>
</feature>
<protein>
    <submittedName>
        <fullName evidence="5">Class A basic helix-loop-helix protein 9</fullName>
    </submittedName>
</protein>
<dbReference type="InterPro" id="IPR050359">
    <property type="entry name" value="bHLH_transcription_factors"/>
</dbReference>
<evidence type="ECO:0000313" key="5">
    <source>
        <dbReference type="EMBL" id="TSK49644.1"/>
    </source>
</evidence>
<dbReference type="CDD" id="cd18912">
    <property type="entry name" value="bHLH_TS_bHLHa9"/>
    <property type="match status" value="1"/>
</dbReference>
<evidence type="ECO:0000256" key="2">
    <source>
        <dbReference type="ARBA" id="ARBA00023163"/>
    </source>
</evidence>
<organism evidence="5 6">
    <name type="scientific">Bagarius yarrelli</name>
    <name type="common">Goonch</name>
    <name type="synonym">Bagrus yarrelli</name>
    <dbReference type="NCBI Taxonomy" id="175774"/>
    <lineage>
        <taxon>Eukaryota</taxon>
        <taxon>Metazoa</taxon>
        <taxon>Chordata</taxon>
        <taxon>Craniata</taxon>
        <taxon>Vertebrata</taxon>
        <taxon>Euteleostomi</taxon>
        <taxon>Actinopterygii</taxon>
        <taxon>Neopterygii</taxon>
        <taxon>Teleostei</taxon>
        <taxon>Ostariophysi</taxon>
        <taxon>Siluriformes</taxon>
        <taxon>Sisoridae</taxon>
        <taxon>Sisorinae</taxon>
        <taxon>Bagarius</taxon>
    </lineage>
</organism>
<keyword evidence="6" id="KW-1185">Reference proteome</keyword>
<dbReference type="PROSITE" id="PS50888">
    <property type="entry name" value="BHLH"/>
    <property type="match status" value="1"/>
</dbReference>
<gene>
    <name evidence="5" type="ORF">Baya_4846</name>
</gene>
<dbReference type="GO" id="GO:0046983">
    <property type="term" value="F:protein dimerization activity"/>
    <property type="evidence" value="ECO:0007669"/>
    <property type="project" value="InterPro"/>
</dbReference>
<feature type="region of interest" description="Disordered" evidence="3">
    <location>
        <begin position="134"/>
        <end position="156"/>
    </location>
</feature>
<feature type="domain" description="BHLH" evidence="4">
    <location>
        <begin position="60"/>
        <end position="112"/>
    </location>
</feature>
<dbReference type="Pfam" id="PF00010">
    <property type="entry name" value="HLH"/>
    <property type="match status" value="1"/>
</dbReference>
<keyword evidence="1" id="KW-0805">Transcription regulation</keyword>
<dbReference type="GO" id="GO:0003700">
    <property type="term" value="F:DNA-binding transcription factor activity"/>
    <property type="evidence" value="ECO:0007669"/>
    <property type="project" value="TreeGrafter"/>
</dbReference>
<dbReference type="GO" id="GO:0005634">
    <property type="term" value="C:nucleus"/>
    <property type="evidence" value="ECO:0007669"/>
    <property type="project" value="TreeGrafter"/>
</dbReference>
<reference evidence="5 6" key="1">
    <citation type="journal article" date="2019" name="Genome Biol. Evol.">
        <title>Whole-Genome Sequencing of the Giant Devil Catfish, Bagarius yarrelli.</title>
        <authorList>
            <person name="Jiang W."/>
            <person name="Lv Y."/>
            <person name="Cheng L."/>
            <person name="Yang K."/>
            <person name="Chao B."/>
            <person name="Wang X."/>
            <person name="Li Y."/>
            <person name="Pan X."/>
            <person name="You X."/>
            <person name="Zhang Y."/>
            <person name="Yang J."/>
            <person name="Li J."/>
            <person name="Zhang X."/>
            <person name="Liu S."/>
            <person name="Sun C."/>
            <person name="Yang J."/>
            <person name="Shi Q."/>
        </authorList>
    </citation>
    <scope>NUCLEOTIDE SEQUENCE [LARGE SCALE GENOMIC DNA]</scope>
    <source>
        <strain evidence="5">JWS20170419001</strain>
        <tissue evidence="5">Muscle</tissue>
    </source>
</reference>
<dbReference type="Proteomes" id="UP000319801">
    <property type="component" value="Unassembled WGS sequence"/>
</dbReference>
<keyword evidence="2" id="KW-0804">Transcription</keyword>
<dbReference type="PANTHER" id="PTHR19290">
    <property type="entry name" value="BASIC HELIX-LOOP-HELIX PROTEIN NEUROGENIN-RELATED"/>
    <property type="match status" value="1"/>
</dbReference>
<dbReference type="EMBL" id="VCAZ01000014">
    <property type="protein sequence ID" value="TSK49644.1"/>
    <property type="molecule type" value="Genomic_DNA"/>
</dbReference>
<comment type="caution">
    <text evidence="5">The sequence shown here is derived from an EMBL/GenBank/DDBJ whole genome shotgun (WGS) entry which is preliminary data.</text>
</comment>